<dbReference type="Proteomes" id="UP000030703">
    <property type="component" value="Unassembled WGS sequence"/>
</dbReference>
<gene>
    <name evidence="1" type="ORF">FOMG_19434</name>
</gene>
<accession>W9Z5A9</accession>
<dbReference type="EMBL" id="KI980554">
    <property type="protein sequence ID" value="EXK23807.1"/>
    <property type="molecule type" value="Genomic_DNA"/>
</dbReference>
<proteinExistence type="predicted"/>
<organism evidence="1">
    <name type="scientific">Fusarium oxysporum f. sp. melonis 26406</name>
    <dbReference type="NCBI Taxonomy" id="1089452"/>
    <lineage>
        <taxon>Eukaryota</taxon>
        <taxon>Fungi</taxon>
        <taxon>Dikarya</taxon>
        <taxon>Ascomycota</taxon>
        <taxon>Pezizomycotina</taxon>
        <taxon>Sordariomycetes</taxon>
        <taxon>Hypocreomycetidae</taxon>
        <taxon>Hypocreales</taxon>
        <taxon>Nectriaceae</taxon>
        <taxon>Fusarium</taxon>
        <taxon>Fusarium oxysporum species complex</taxon>
    </lineage>
</organism>
<dbReference type="VEuPathDB" id="FungiDB:FOMG_19434"/>
<reference evidence="1" key="2">
    <citation type="submission" date="2014-02" db="EMBL/GenBank/DDBJ databases">
        <title>Annotation of the Genome Sequence of Fusarium oxysporum f. sp. melonis 26406.</title>
        <authorList>
            <consortium name="The Broad Institute Genomics Platform"/>
            <person name="Ma L.-J."/>
            <person name="Corby-Kistler H."/>
            <person name="Broz K."/>
            <person name="Gale L.R."/>
            <person name="Jonkers W."/>
            <person name="O'Donnell K."/>
            <person name="Ploetz R."/>
            <person name="Steinberg C."/>
            <person name="Schwartz D.C."/>
            <person name="VanEtten H."/>
            <person name="Zhou S."/>
            <person name="Young S.K."/>
            <person name="Zeng Q."/>
            <person name="Gargeya S."/>
            <person name="Fitzgerald M."/>
            <person name="Abouelleil A."/>
            <person name="Alvarado L."/>
            <person name="Chapman S.B."/>
            <person name="Gainer-Dewar J."/>
            <person name="Goldberg J."/>
            <person name="Griggs A."/>
            <person name="Gujja S."/>
            <person name="Hansen M."/>
            <person name="Howarth C."/>
            <person name="Imamovic A."/>
            <person name="Ireland A."/>
            <person name="Larimer J."/>
            <person name="McCowan C."/>
            <person name="Murphy C."/>
            <person name="Pearson M."/>
            <person name="Poon T.W."/>
            <person name="Priest M."/>
            <person name="Roberts A."/>
            <person name="Saif S."/>
            <person name="Shea T."/>
            <person name="Sykes S."/>
            <person name="Wortman J."/>
            <person name="Nusbaum C."/>
            <person name="Birren B."/>
        </authorList>
    </citation>
    <scope>NUCLEOTIDE SEQUENCE</scope>
    <source>
        <strain evidence="1">26406</strain>
    </source>
</reference>
<dbReference type="HOGENOM" id="CLU_2794072_0_0_1"/>
<dbReference type="AlphaFoldDB" id="W9Z5A9"/>
<protein>
    <submittedName>
        <fullName evidence="1">Uncharacterized protein</fullName>
    </submittedName>
</protein>
<reference evidence="1" key="1">
    <citation type="submission" date="2012-04" db="EMBL/GenBank/DDBJ databases">
        <title>The Genome Sequence of Fusarium oxysporum melonis.</title>
        <authorList>
            <consortium name="The Broad Institute Genome Sequencing Platform"/>
            <person name="Ma L.-J."/>
            <person name="Gale L.R."/>
            <person name="Schwartz D.C."/>
            <person name="Zhou S."/>
            <person name="Corby-Kistler H."/>
            <person name="Young S.K."/>
            <person name="Zeng Q."/>
            <person name="Gargeya S."/>
            <person name="Fitzgerald M."/>
            <person name="Haas B."/>
            <person name="Abouelleil A."/>
            <person name="Alvarado L."/>
            <person name="Arachchi H.M."/>
            <person name="Berlin A."/>
            <person name="Brown A."/>
            <person name="Chapman S.B."/>
            <person name="Chen Z."/>
            <person name="Dunbar C."/>
            <person name="Freedman E."/>
            <person name="Gearin G."/>
            <person name="Goldberg J."/>
            <person name="Griggs A."/>
            <person name="Gujja S."/>
            <person name="Heiman D."/>
            <person name="Howarth C."/>
            <person name="Larson L."/>
            <person name="Lui A."/>
            <person name="MacDonald P.J.P."/>
            <person name="Montmayeur A."/>
            <person name="Murphy C."/>
            <person name="Neiman D."/>
            <person name="Pearson M."/>
            <person name="Priest M."/>
            <person name="Roberts A."/>
            <person name="Saif S."/>
            <person name="Shea T."/>
            <person name="Shenoy N."/>
            <person name="Sisk P."/>
            <person name="Stolte C."/>
            <person name="Sykes S."/>
            <person name="Wortman J."/>
            <person name="Nusbaum C."/>
            <person name="Birren B."/>
        </authorList>
    </citation>
    <scope>NUCLEOTIDE SEQUENCE</scope>
    <source>
        <strain evidence="1">26406</strain>
    </source>
</reference>
<name>W9Z5A9_FUSOX</name>
<evidence type="ECO:0000313" key="1">
    <source>
        <dbReference type="EMBL" id="EXK23807.1"/>
    </source>
</evidence>
<sequence>MPLTVPHANRSTKLFSRAWPMTQSKVATLGLLCSQIPKMACWLFRSHLAQHHDPKASSTLTEAHTLQL</sequence>